<sequence length="170" mass="18832">MPTIGVAVAIPEPWASELQDYRTTVGDLTATMIPTHITLVPPVEIDDELAVVEEHLAETASQIATFDVHLRGTGTFRPVSPVVFVSLVEGISQCEQLADAVRRGPLDVALDFPYHPHVTVAHHLPDDRLDLAFSELAAFECQFTVSDFHLYVHDHERGWRPSRDFALARG</sequence>
<name>A0ABV5KAL1_9ACTN</name>
<proteinExistence type="predicted"/>
<dbReference type="PANTHER" id="PTHR40037:SF1">
    <property type="entry name" value="PHOSPHOESTERASE SAOUHSC_00951-RELATED"/>
    <property type="match status" value="1"/>
</dbReference>
<dbReference type="Pfam" id="PF13563">
    <property type="entry name" value="2_5_RNA_ligase2"/>
    <property type="match status" value="1"/>
</dbReference>
<dbReference type="GO" id="GO:0016874">
    <property type="term" value="F:ligase activity"/>
    <property type="evidence" value="ECO:0007669"/>
    <property type="project" value="UniProtKB-KW"/>
</dbReference>
<dbReference type="InterPro" id="IPR050580">
    <property type="entry name" value="2H_phosphoesterase_YjcG-like"/>
</dbReference>
<accession>A0ABV5KAL1</accession>
<keyword evidence="2" id="KW-1185">Reference proteome</keyword>
<comment type="caution">
    <text evidence="1">The sequence shown here is derived from an EMBL/GenBank/DDBJ whole genome shotgun (WGS) entry which is preliminary data.</text>
</comment>
<keyword evidence="1" id="KW-0436">Ligase</keyword>
<dbReference type="Gene3D" id="3.90.1140.10">
    <property type="entry name" value="Cyclic phosphodiesterase"/>
    <property type="match status" value="1"/>
</dbReference>
<evidence type="ECO:0000313" key="2">
    <source>
        <dbReference type="Proteomes" id="UP001589750"/>
    </source>
</evidence>
<reference evidence="1 2" key="1">
    <citation type="submission" date="2024-09" db="EMBL/GenBank/DDBJ databases">
        <authorList>
            <person name="Sun Q."/>
            <person name="Mori K."/>
        </authorList>
    </citation>
    <scope>NUCLEOTIDE SEQUENCE [LARGE SCALE GENOMIC DNA]</scope>
    <source>
        <strain evidence="1 2">JCM 9626</strain>
    </source>
</reference>
<dbReference type="Proteomes" id="UP001589750">
    <property type="component" value="Unassembled WGS sequence"/>
</dbReference>
<dbReference type="RefSeq" id="WP_140007649.1">
    <property type="nucleotide sequence ID" value="NZ_JBHMDG010000012.1"/>
</dbReference>
<evidence type="ECO:0000313" key="1">
    <source>
        <dbReference type="EMBL" id="MFB9313762.1"/>
    </source>
</evidence>
<dbReference type="PANTHER" id="PTHR40037">
    <property type="entry name" value="PHOSPHOESTERASE YJCG-RELATED"/>
    <property type="match status" value="1"/>
</dbReference>
<protein>
    <submittedName>
        <fullName evidence="1">2'-5' RNA ligase family protein</fullName>
    </submittedName>
</protein>
<gene>
    <name evidence="1" type="ORF">ACFFRI_11975</name>
</gene>
<organism evidence="1 2">
    <name type="scientific">Nocardioides plantarum</name>
    <dbReference type="NCBI Taxonomy" id="29299"/>
    <lineage>
        <taxon>Bacteria</taxon>
        <taxon>Bacillati</taxon>
        <taxon>Actinomycetota</taxon>
        <taxon>Actinomycetes</taxon>
        <taxon>Propionibacteriales</taxon>
        <taxon>Nocardioidaceae</taxon>
        <taxon>Nocardioides</taxon>
    </lineage>
</organism>
<dbReference type="EMBL" id="JBHMDG010000012">
    <property type="protein sequence ID" value="MFB9313762.1"/>
    <property type="molecule type" value="Genomic_DNA"/>
</dbReference>
<dbReference type="SUPFAM" id="SSF55144">
    <property type="entry name" value="LigT-like"/>
    <property type="match status" value="1"/>
</dbReference>
<dbReference type="InterPro" id="IPR009097">
    <property type="entry name" value="Cyclic_Pdiesterase"/>
</dbReference>